<protein>
    <submittedName>
        <fullName evidence="2">Uncharacterized protein</fullName>
    </submittedName>
</protein>
<reference evidence="2 3" key="1">
    <citation type="submission" date="2018-07" db="EMBL/GenBank/DDBJ databases">
        <title>Genomic Encyclopedia of Type Strains, Phase IV (KMG-IV): sequencing the most valuable type-strain genomes for metagenomic binning, comparative biology and taxonomic classification.</title>
        <authorList>
            <person name="Goeker M."/>
        </authorList>
    </citation>
    <scope>NUCLEOTIDE SEQUENCE [LARGE SCALE GENOMIC DNA]</scope>
    <source>
        <strain evidence="2 3">DSM 44290</strain>
    </source>
</reference>
<evidence type="ECO:0000313" key="2">
    <source>
        <dbReference type="EMBL" id="RDI61673.1"/>
    </source>
</evidence>
<organism evidence="2 3">
    <name type="scientific">Nocardia pseudobrasiliensis</name>
    <dbReference type="NCBI Taxonomy" id="45979"/>
    <lineage>
        <taxon>Bacteria</taxon>
        <taxon>Bacillati</taxon>
        <taxon>Actinomycetota</taxon>
        <taxon>Actinomycetes</taxon>
        <taxon>Mycobacteriales</taxon>
        <taxon>Nocardiaceae</taxon>
        <taxon>Nocardia</taxon>
    </lineage>
</organism>
<comment type="caution">
    <text evidence="2">The sequence shown here is derived from an EMBL/GenBank/DDBJ whole genome shotgun (WGS) entry which is preliminary data.</text>
</comment>
<dbReference type="STRING" id="1210086.GCA_001613105_07619"/>
<sequence>MERPRPAVWESIRHSAQFTRIALVAGIAVVSAGLLTGCDSRAGIEGTDWSKEPPTTRTPNSTSVAAAVPTPVVTARPGEVAVTVTLTSPDPAAADALTRWAMDLQQAPQPTLERRCWTLAPRNIAAMYADKQAILAALAQPGVDDGTQIVWKNARQNISVVALREDIDTGYACPRVVPTGGDTFNDADARHTVRRYLSRLRGAPLDPADTETAHPLLCAAGTSWDPTGSGRTAAAPLATDPSKLGPVRSFVDDSLSSQALRGDYLTVSAPVTGTTGAQRERTFTLKSDERGYCIGDVSA</sequence>
<keyword evidence="3" id="KW-1185">Reference proteome</keyword>
<accession>A0A370HT28</accession>
<name>A0A370HT28_9NOCA</name>
<proteinExistence type="predicted"/>
<feature type="region of interest" description="Disordered" evidence="1">
    <location>
        <begin position="44"/>
        <end position="63"/>
    </location>
</feature>
<dbReference type="EMBL" id="QQBC01000013">
    <property type="protein sequence ID" value="RDI61673.1"/>
    <property type="molecule type" value="Genomic_DNA"/>
</dbReference>
<dbReference type="Proteomes" id="UP000254869">
    <property type="component" value="Unassembled WGS sequence"/>
</dbReference>
<evidence type="ECO:0000313" key="3">
    <source>
        <dbReference type="Proteomes" id="UP000254869"/>
    </source>
</evidence>
<evidence type="ECO:0000256" key="1">
    <source>
        <dbReference type="SAM" id="MobiDB-lite"/>
    </source>
</evidence>
<gene>
    <name evidence="2" type="ORF">DFR76_113175</name>
</gene>
<dbReference type="AlphaFoldDB" id="A0A370HT28"/>